<organism evidence="2 3">
    <name type="scientific">Emericellopsis cladophorae</name>
    <dbReference type="NCBI Taxonomy" id="2686198"/>
    <lineage>
        <taxon>Eukaryota</taxon>
        <taxon>Fungi</taxon>
        <taxon>Dikarya</taxon>
        <taxon>Ascomycota</taxon>
        <taxon>Pezizomycotina</taxon>
        <taxon>Sordariomycetes</taxon>
        <taxon>Hypocreomycetidae</taxon>
        <taxon>Hypocreales</taxon>
        <taxon>Bionectriaceae</taxon>
        <taxon>Emericellopsis</taxon>
    </lineage>
</organism>
<dbReference type="Pfam" id="PF08297">
    <property type="entry name" value="U3_snoRNA_assoc"/>
    <property type="match status" value="1"/>
</dbReference>
<dbReference type="AlphaFoldDB" id="A0A9Q0BF11"/>
<feature type="compositionally biased region" description="Acidic residues" evidence="1">
    <location>
        <begin position="70"/>
        <end position="83"/>
    </location>
</feature>
<accession>A0A9Q0BF11</accession>
<dbReference type="Proteomes" id="UP001055219">
    <property type="component" value="Unassembled WGS sequence"/>
</dbReference>
<dbReference type="EMBL" id="JAGIXG020000015">
    <property type="protein sequence ID" value="KAI6782195.1"/>
    <property type="molecule type" value="Genomic_DNA"/>
</dbReference>
<name>A0A9Q0BF11_9HYPO</name>
<dbReference type="OrthoDB" id="5245631at2759"/>
<feature type="compositionally biased region" description="Acidic residues" evidence="1">
    <location>
        <begin position="161"/>
        <end position="177"/>
    </location>
</feature>
<sequence>MGAKGVKRKATAANKAAKLPVRARNNEPAQPEAAKGTMMVFDDDDDEGDQVVSTKLSSIEKPVLRATIPDSEEDEDSDDDEAPEATSTQNIASNAEQLAAAASKAAEELAATQKRKRQERDALFKQQATSRKSKPTLAKAEDSDSEESPKPKIPALLPEEFLTDESEADSDAESFGDMDDRPKRRRVAHVERTLTRLDRGPADERVGSTMFSVAKTKTDPRLPPKMNKNAKHRKDALLQRKRVAVQPKGKFFKK</sequence>
<feature type="compositionally biased region" description="Basic residues" evidence="1">
    <location>
        <begin position="1"/>
        <end position="10"/>
    </location>
</feature>
<dbReference type="GeneID" id="75828944"/>
<feature type="compositionally biased region" description="Low complexity" evidence="1">
    <location>
        <begin position="92"/>
        <end position="111"/>
    </location>
</feature>
<feature type="compositionally biased region" description="Basic and acidic residues" evidence="1">
    <location>
        <begin position="178"/>
        <end position="206"/>
    </location>
</feature>
<evidence type="ECO:0000256" key="1">
    <source>
        <dbReference type="SAM" id="MobiDB-lite"/>
    </source>
</evidence>
<dbReference type="GO" id="GO:0030515">
    <property type="term" value="F:snoRNA binding"/>
    <property type="evidence" value="ECO:0007669"/>
    <property type="project" value="InterPro"/>
</dbReference>
<protein>
    <submittedName>
        <fullName evidence="2">Uncharacterized protein</fullName>
    </submittedName>
</protein>
<feature type="region of interest" description="Disordered" evidence="1">
    <location>
        <begin position="1"/>
        <end position="234"/>
    </location>
</feature>
<reference evidence="2" key="1">
    <citation type="journal article" date="2021" name="J Fungi (Basel)">
        <title>Genomic and Metabolomic Analyses of the Marine Fungus Emericellopsis cladophorae: Insights into Saltwater Adaptability Mechanisms and Its Biosynthetic Potential.</title>
        <authorList>
            <person name="Goncalves M.F.M."/>
            <person name="Hilario S."/>
            <person name="Van de Peer Y."/>
            <person name="Esteves A.C."/>
            <person name="Alves A."/>
        </authorList>
    </citation>
    <scope>NUCLEOTIDE SEQUENCE</scope>
    <source>
        <strain evidence="2">MUM 19.33</strain>
    </source>
</reference>
<evidence type="ECO:0000313" key="2">
    <source>
        <dbReference type="EMBL" id="KAI6782195.1"/>
    </source>
</evidence>
<dbReference type="RefSeq" id="XP_051363051.1">
    <property type="nucleotide sequence ID" value="XM_051505610.1"/>
</dbReference>
<proteinExistence type="predicted"/>
<keyword evidence="3" id="KW-1185">Reference proteome</keyword>
<reference evidence="2" key="2">
    <citation type="submission" date="2022-07" db="EMBL/GenBank/DDBJ databases">
        <authorList>
            <person name="Goncalves M.F.M."/>
            <person name="Hilario S."/>
            <person name="Van De Peer Y."/>
            <person name="Esteves A.C."/>
            <person name="Alves A."/>
        </authorList>
    </citation>
    <scope>NUCLEOTIDE SEQUENCE</scope>
    <source>
        <strain evidence="2">MUM 19.33</strain>
    </source>
</reference>
<feature type="compositionally biased region" description="Basic and acidic residues" evidence="1">
    <location>
        <begin position="139"/>
        <end position="150"/>
    </location>
</feature>
<dbReference type="InterPro" id="IPR013268">
    <property type="entry name" value="UTP16"/>
</dbReference>
<comment type="caution">
    <text evidence="2">The sequence shown here is derived from an EMBL/GenBank/DDBJ whole genome shotgun (WGS) entry which is preliminary data.</text>
</comment>
<dbReference type="GO" id="GO:0006364">
    <property type="term" value="P:rRNA processing"/>
    <property type="evidence" value="ECO:0007669"/>
    <property type="project" value="InterPro"/>
</dbReference>
<evidence type="ECO:0000313" key="3">
    <source>
        <dbReference type="Proteomes" id="UP001055219"/>
    </source>
</evidence>
<gene>
    <name evidence="2" type="ORF">J7T54_002432</name>
</gene>